<feature type="compositionally biased region" description="Basic and acidic residues" evidence="1">
    <location>
        <begin position="32"/>
        <end position="44"/>
    </location>
</feature>
<protein>
    <submittedName>
        <fullName evidence="2">Uncharacterized protein</fullName>
    </submittedName>
</protein>
<dbReference type="PANTHER" id="PTHR34239">
    <property type="entry name" value="APPLE DOMAIN-CONTAINING PROTEIN"/>
    <property type="match status" value="1"/>
</dbReference>
<dbReference type="PANTHER" id="PTHR34239:SF2">
    <property type="entry name" value="TRANSPOSABLE ELEMENT P TRANSPOSASE_THAP9 CONSERVED DOMAIN-CONTAINING PROTEIN"/>
    <property type="match status" value="1"/>
</dbReference>
<feature type="region of interest" description="Disordered" evidence="1">
    <location>
        <begin position="1"/>
        <end position="20"/>
    </location>
</feature>
<evidence type="ECO:0000256" key="1">
    <source>
        <dbReference type="SAM" id="MobiDB-lite"/>
    </source>
</evidence>
<gene>
    <name evidence="2" type="ORF">MELIAE_LOCUS1994</name>
</gene>
<evidence type="ECO:0000313" key="3">
    <source>
        <dbReference type="Proteomes" id="UP001154078"/>
    </source>
</evidence>
<feature type="compositionally biased region" description="Basic and acidic residues" evidence="1">
    <location>
        <begin position="348"/>
        <end position="369"/>
    </location>
</feature>
<organism evidence="2 3">
    <name type="scientific">Brassicogethes aeneus</name>
    <name type="common">Rape pollen beetle</name>
    <name type="synonym">Meligethes aeneus</name>
    <dbReference type="NCBI Taxonomy" id="1431903"/>
    <lineage>
        <taxon>Eukaryota</taxon>
        <taxon>Metazoa</taxon>
        <taxon>Ecdysozoa</taxon>
        <taxon>Arthropoda</taxon>
        <taxon>Hexapoda</taxon>
        <taxon>Insecta</taxon>
        <taxon>Pterygota</taxon>
        <taxon>Neoptera</taxon>
        <taxon>Endopterygota</taxon>
        <taxon>Coleoptera</taxon>
        <taxon>Polyphaga</taxon>
        <taxon>Cucujiformia</taxon>
        <taxon>Nitidulidae</taxon>
        <taxon>Meligethinae</taxon>
        <taxon>Brassicogethes</taxon>
    </lineage>
</organism>
<dbReference type="Proteomes" id="UP001154078">
    <property type="component" value="Chromosome 10"/>
</dbReference>
<feature type="region of interest" description="Disordered" evidence="1">
    <location>
        <begin position="29"/>
        <end position="58"/>
    </location>
</feature>
<keyword evidence="3" id="KW-1185">Reference proteome</keyword>
<proteinExistence type="predicted"/>
<name>A0A9P0AU38_BRAAE</name>
<reference evidence="2" key="1">
    <citation type="submission" date="2021-12" db="EMBL/GenBank/DDBJ databases">
        <authorList>
            <person name="King R."/>
        </authorList>
    </citation>
    <scope>NUCLEOTIDE SEQUENCE</scope>
</reference>
<dbReference type="EMBL" id="OV121141">
    <property type="protein sequence ID" value="CAH0548520.1"/>
    <property type="molecule type" value="Genomic_DNA"/>
</dbReference>
<sequence length="369" mass="42001">MPEHNKRAHSPSVDEDSLLRKYKKLKKQLKAISHEAADRDDRSPSHSHRSRHSSSLRTRRALDEISIDAADQLSVNTDGFVDLLQDEKLDENATPPPTPELEGSILKIIGEELPDNHTYSPPFQKDVANKWTEMLKRGLNLEEKNNLIKKYPCAENCPLLASPKLNPEVSKVINDQITRRDEKLSNQQNQIGAALAALGQLLTHFLSEEGGGDITYIKLASDAGKLLLDFHQTQSVTRRELIAINLRKELKDTLTNVSSDGWLFGEKLSDRIKAAKELERSSLDLKQKIFKKTTPRPRASDKPLNHRRPPQAVQLGGSQGGRLQNMQQAFPHRRTDFYRKTIRSTNNQDKKRTRTENRPPVRARDRYKP</sequence>
<accession>A0A9P0AU38</accession>
<dbReference type="OrthoDB" id="6782297at2759"/>
<evidence type="ECO:0000313" key="2">
    <source>
        <dbReference type="EMBL" id="CAH0548520.1"/>
    </source>
</evidence>
<dbReference type="AlphaFoldDB" id="A0A9P0AU38"/>
<feature type="compositionally biased region" description="Basic residues" evidence="1">
    <location>
        <begin position="45"/>
        <end position="58"/>
    </location>
</feature>
<feature type="region of interest" description="Disordered" evidence="1">
    <location>
        <begin position="286"/>
        <end position="369"/>
    </location>
</feature>